<dbReference type="GO" id="GO:0016791">
    <property type="term" value="F:phosphatase activity"/>
    <property type="evidence" value="ECO:0007669"/>
    <property type="project" value="TreeGrafter"/>
</dbReference>
<dbReference type="AlphaFoldDB" id="A0A285N1G3"/>
<dbReference type="Pfam" id="PF13344">
    <property type="entry name" value="Hydrolase_6"/>
    <property type="match status" value="1"/>
</dbReference>
<gene>
    <name evidence="1" type="ORF">SAMN06269185_0245</name>
</gene>
<dbReference type="InterPro" id="IPR036412">
    <property type="entry name" value="HAD-like_sf"/>
</dbReference>
<dbReference type="GO" id="GO:0005737">
    <property type="term" value="C:cytoplasm"/>
    <property type="evidence" value="ECO:0007669"/>
    <property type="project" value="TreeGrafter"/>
</dbReference>
<dbReference type="SUPFAM" id="SSF56784">
    <property type="entry name" value="HAD-like"/>
    <property type="match status" value="1"/>
</dbReference>
<evidence type="ECO:0000313" key="2">
    <source>
        <dbReference type="Proteomes" id="UP000219453"/>
    </source>
</evidence>
<dbReference type="Proteomes" id="UP000219453">
    <property type="component" value="Unassembled WGS sequence"/>
</dbReference>
<dbReference type="PANTHER" id="PTHR19288">
    <property type="entry name" value="4-NITROPHENYLPHOSPHATASE-RELATED"/>
    <property type="match status" value="1"/>
</dbReference>
<accession>A0A285N1G3</accession>
<sequence length="260" mass="27557">MSAYRGAILDVDGTIVLGDQSIPGAADAVDVLRDAGLDLLLFSNNPTKRRDHYADRLADHGIEIDPSRFLTAATVTAEYLDEHHAGDDLLVVGEPGLEDLLVERDLALGAGPDDADAVVASIDREFHYDRLTEALWALEDDSAAFLSTDPDVTIPVEDHLVPGSGAIVGAIEAATGRQPDRVLGKPADTAIDAALERLGVPPESVLVVGDRLDTDIALGERAGMTTALVLTGVTDREDIDDAEITPDHVLESIAEVEELL</sequence>
<dbReference type="InterPro" id="IPR006357">
    <property type="entry name" value="HAD-SF_hydro_IIA"/>
</dbReference>
<dbReference type="PIRSF" id="PIRSF000915">
    <property type="entry name" value="PGP-type_phosphatase"/>
    <property type="match status" value="1"/>
</dbReference>
<evidence type="ECO:0000313" key="1">
    <source>
        <dbReference type="EMBL" id="SNZ03315.1"/>
    </source>
</evidence>
<dbReference type="Gene3D" id="3.40.50.1000">
    <property type="entry name" value="HAD superfamily/HAD-like"/>
    <property type="match status" value="2"/>
</dbReference>
<name>A0A285N1G3_NATPI</name>
<reference evidence="1 2" key="1">
    <citation type="submission" date="2017-09" db="EMBL/GenBank/DDBJ databases">
        <authorList>
            <person name="Ehlers B."/>
            <person name="Leendertz F.H."/>
        </authorList>
    </citation>
    <scope>NUCLEOTIDE SEQUENCE [LARGE SCALE GENOMIC DNA]</scope>
    <source>
        <strain evidence="1 2">DSM 27208</strain>
    </source>
</reference>
<dbReference type="NCBIfam" id="TIGR01460">
    <property type="entry name" value="HAD-SF-IIA"/>
    <property type="match status" value="1"/>
</dbReference>
<keyword evidence="2" id="KW-1185">Reference proteome</keyword>
<dbReference type="PANTHER" id="PTHR19288:SF46">
    <property type="entry name" value="HALOACID DEHALOGENASE-LIKE HYDROLASE DOMAIN-CONTAINING PROTEIN 2"/>
    <property type="match status" value="1"/>
</dbReference>
<dbReference type="EMBL" id="OBEJ01000001">
    <property type="protein sequence ID" value="SNZ03315.1"/>
    <property type="molecule type" value="Genomic_DNA"/>
</dbReference>
<dbReference type="OrthoDB" id="25155at2157"/>
<proteinExistence type="predicted"/>
<protein>
    <submittedName>
        <fullName evidence="1">4-nitrophenyl phosphatase</fullName>
    </submittedName>
</protein>
<organism evidence="1 2">
    <name type="scientific">Natronoarchaeum philippinense</name>
    <dbReference type="NCBI Taxonomy" id="558529"/>
    <lineage>
        <taxon>Archaea</taxon>
        <taxon>Methanobacteriati</taxon>
        <taxon>Methanobacteriota</taxon>
        <taxon>Stenosarchaea group</taxon>
        <taxon>Halobacteria</taxon>
        <taxon>Halobacteriales</taxon>
        <taxon>Natronoarchaeaceae</taxon>
    </lineage>
</organism>
<dbReference type="Pfam" id="PF13242">
    <property type="entry name" value="Hydrolase_like"/>
    <property type="match status" value="1"/>
</dbReference>
<dbReference type="InterPro" id="IPR023214">
    <property type="entry name" value="HAD_sf"/>
</dbReference>
<dbReference type="RefSeq" id="WP_097007301.1">
    <property type="nucleotide sequence ID" value="NZ_OBEJ01000001.1"/>
</dbReference>